<reference evidence="1" key="1">
    <citation type="submission" date="2018-05" db="EMBL/GenBank/DDBJ databases">
        <authorList>
            <person name="Lanie J.A."/>
            <person name="Ng W.-L."/>
            <person name="Kazmierczak K.M."/>
            <person name="Andrzejewski T.M."/>
            <person name="Davidsen T.M."/>
            <person name="Wayne K.J."/>
            <person name="Tettelin H."/>
            <person name="Glass J.I."/>
            <person name="Rusch D."/>
            <person name="Podicherti R."/>
            <person name="Tsui H.-C.T."/>
            <person name="Winkler M.E."/>
        </authorList>
    </citation>
    <scope>NUCLEOTIDE SEQUENCE</scope>
</reference>
<protein>
    <submittedName>
        <fullName evidence="1">Uncharacterized protein</fullName>
    </submittedName>
</protein>
<accession>A0A381U0V8</accession>
<sequence length="28" mass="3203">MGYRFEFQADQLRMGAAFAPQHIIGYLA</sequence>
<gene>
    <name evidence="1" type="ORF">METZ01_LOCUS74613</name>
</gene>
<organism evidence="1">
    <name type="scientific">marine metagenome</name>
    <dbReference type="NCBI Taxonomy" id="408172"/>
    <lineage>
        <taxon>unclassified sequences</taxon>
        <taxon>metagenomes</taxon>
        <taxon>ecological metagenomes</taxon>
    </lineage>
</organism>
<dbReference type="AlphaFoldDB" id="A0A381U0V8"/>
<proteinExistence type="predicted"/>
<name>A0A381U0V8_9ZZZZ</name>
<evidence type="ECO:0000313" key="1">
    <source>
        <dbReference type="EMBL" id="SVA21759.1"/>
    </source>
</evidence>
<dbReference type="EMBL" id="UINC01005506">
    <property type="protein sequence ID" value="SVA21759.1"/>
    <property type="molecule type" value="Genomic_DNA"/>
</dbReference>